<dbReference type="EMBL" id="JAPJDZ010000008">
    <property type="protein sequence ID" value="MDP5135367.1"/>
    <property type="molecule type" value="Genomic_DNA"/>
</dbReference>
<evidence type="ECO:0000313" key="3">
    <source>
        <dbReference type="Proteomes" id="UP001231109"/>
    </source>
</evidence>
<dbReference type="RefSeq" id="WP_156885922.1">
    <property type="nucleotide sequence ID" value="NZ_JAPJDY010000011.1"/>
</dbReference>
<name>A0ABT9HW62_9GAMM</name>
<accession>A0ABT9HW62</accession>
<proteinExistence type="predicted"/>
<keyword evidence="1" id="KW-0472">Membrane</keyword>
<keyword evidence="1" id="KW-0812">Transmembrane</keyword>
<evidence type="ECO:0000256" key="1">
    <source>
        <dbReference type="SAM" id="Phobius"/>
    </source>
</evidence>
<keyword evidence="1" id="KW-1133">Transmembrane helix</keyword>
<protein>
    <submittedName>
        <fullName evidence="2">Uncharacterized protein</fullName>
    </submittedName>
</protein>
<feature type="transmembrane region" description="Helical" evidence="1">
    <location>
        <begin position="20"/>
        <end position="44"/>
    </location>
</feature>
<evidence type="ECO:0000313" key="2">
    <source>
        <dbReference type="EMBL" id="MDP5135367.1"/>
    </source>
</evidence>
<reference evidence="2 3" key="1">
    <citation type="submission" date="2022-11" db="EMBL/GenBank/DDBJ databases">
        <title>Viruses from the air-sea interface of a natural surface slick.</title>
        <authorList>
            <person name="Rahlff J."/>
            <person name="Holmfeldt K."/>
        </authorList>
    </citation>
    <scope>NUCLEOTIDE SEQUENCE [LARGE SCALE GENOMIC DNA]</scope>
    <source>
        <strain evidence="2 3">SMS4</strain>
    </source>
</reference>
<comment type="caution">
    <text evidence="2">The sequence shown here is derived from an EMBL/GenBank/DDBJ whole genome shotgun (WGS) entry which is preliminary data.</text>
</comment>
<keyword evidence="3" id="KW-1185">Reference proteome</keyword>
<dbReference type="Proteomes" id="UP001231109">
    <property type="component" value="Unassembled WGS sequence"/>
</dbReference>
<gene>
    <name evidence="2" type="ORF">ORJ04_05330</name>
</gene>
<organism evidence="2 3">
    <name type="scientific">Rheinheimera baltica</name>
    <dbReference type="NCBI Taxonomy" id="67576"/>
    <lineage>
        <taxon>Bacteria</taxon>
        <taxon>Pseudomonadati</taxon>
        <taxon>Pseudomonadota</taxon>
        <taxon>Gammaproteobacteria</taxon>
        <taxon>Chromatiales</taxon>
        <taxon>Chromatiaceae</taxon>
        <taxon>Rheinheimera</taxon>
    </lineage>
</organism>
<sequence>MAPKRKRSIKQTNPPLMRSIYWAIVIGIIAVFVIVTLEGIVGIMRSSTT</sequence>